<evidence type="ECO:0000313" key="9">
    <source>
        <dbReference type="Proteomes" id="UP000000496"/>
    </source>
</evidence>
<evidence type="ECO:0000259" key="7">
    <source>
        <dbReference type="PROSITE" id="PS50850"/>
    </source>
</evidence>
<dbReference type="OrthoDB" id="20079at2"/>
<dbReference type="Proteomes" id="UP000000496">
    <property type="component" value="Chromosome gsn.131"/>
</dbReference>
<reference evidence="8 9" key="2">
    <citation type="journal article" date="2011" name="Mol. Biol. Evol.">
        <title>Unity in variety--the pan-genome of the Chlamydiae.</title>
        <authorList>
            <person name="Collingro A."/>
            <person name="Tischler P."/>
            <person name="Weinmaier T."/>
            <person name="Penz T."/>
            <person name="Heinz E."/>
            <person name="Brunham R.C."/>
            <person name="Read T.D."/>
            <person name="Bavoil P.M."/>
            <person name="Sachse K."/>
            <person name="Kahane S."/>
            <person name="Friedman M.G."/>
            <person name="Rattei T."/>
            <person name="Myers G.S."/>
            <person name="Horn M."/>
        </authorList>
    </citation>
    <scope>NUCLEOTIDE SEQUENCE [LARGE SCALE GENOMIC DNA]</scope>
    <source>
        <strain evidence="9">ATCC VR-1471 / Z</strain>
    </source>
</reference>
<feature type="transmembrane region" description="Helical" evidence="6">
    <location>
        <begin position="145"/>
        <end position="167"/>
    </location>
</feature>
<evidence type="ECO:0000256" key="2">
    <source>
        <dbReference type="ARBA" id="ARBA00022448"/>
    </source>
</evidence>
<sequence length="406" mass="44420">MKTSFNFKVIAPCLFAVLVDILGFSLALPVLTALFTTGDFFSSTTPDKLRYAYLAIGLVLYPFFMFFGSSFMGDLSDITGRKKVLMLCMGGFCVGFALMGVGTQSQSLSLLFVGRALTGITAASLPTTMAAIADLSTRENKAIHMSFVVLVQSIGFVLGPLMGGLLSDPKVFGFFSDAFPFYIAGILALFAFAWLGFAFHESFIPSDKKIHPLRVILVFVQAAKHPPIRNLTCVFLLHQLGIGLFIQLILIYFQRFFDYTTFGMGIFNSFMGIWLGLGLFLIPALSKRFRIETVVWIFLFILGVSQLLLSASSVQWLLWLLVIPLAASANIAWSAILTSFSHAVSEDQQGWALGITGAVVALAFIITGFSPNLVPHIGVMPLIATGGILVVFSSIIMLYYCKRYVK</sequence>
<keyword evidence="3 6" id="KW-0812">Transmembrane</keyword>
<dbReference type="Pfam" id="PF07690">
    <property type="entry name" value="MFS_1"/>
    <property type="match status" value="1"/>
</dbReference>
<comment type="subcellular location">
    <subcellularLocation>
        <location evidence="1">Membrane</location>
        <topology evidence="1">Multi-pass membrane protein</topology>
    </subcellularLocation>
</comment>
<feature type="transmembrane region" description="Helical" evidence="6">
    <location>
        <begin position="317"/>
        <end position="338"/>
    </location>
</feature>
<feature type="transmembrane region" description="Helical" evidence="6">
    <location>
        <begin position="231"/>
        <end position="253"/>
    </location>
</feature>
<dbReference type="InterPro" id="IPR036259">
    <property type="entry name" value="MFS_trans_sf"/>
</dbReference>
<dbReference type="PANTHER" id="PTHR23504:SF15">
    <property type="entry name" value="MAJOR FACILITATOR SUPERFAMILY (MFS) PROFILE DOMAIN-CONTAINING PROTEIN"/>
    <property type="match status" value="1"/>
</dbReference>
<dbReference type="HOGENOM" id="CLU_001265_10_11_0"/>
<keyword evidence="2" id="KW-0813">Transport</keyword>
<dbReference type="EMBL" id="FR872582">
    <property type="protein sequence ID" value="CCB90215.1"/>
    <property type="molecule type" value="Genomic_DNA"/>
</dbReference>
<evidence type="ECO:0000256" key="3">
    <source>
        <dbReference type="ARBA" id="ARBA00022692"/>
    </source>
</evidence>
<keyword evidence="4 6" id="KW-1133">Transmembrane helix</keyword>
<protein>
    <submittedName>
        <fullName evidence="8">Major facilitator superfamily MFS_1</fullName>
    </submittedName>
</protein>
<evidence type="ECO:0000256" key="5">
    <source>
        <dbReference type="ARBA" id="ARBA00023136"/>
    </source>
</evidence>
<feature type="transmembrane region" description="Helical" evidence="6">
    <location>
        <begin position="259"/>
        <end position="282"/>
    </location>
</feature>
<accession>F8L4G4</accession>
<dbReference type="GO" id="GO:0016020">
    <property type="term" value="C:membrane"/>
    <property type="evidence" value="ECO:0007669"/>
    <property type="project" value="UniProtKB-SubCell"/>
</dbReference>
<dbReference type="AlphaFoldDB" id="F8L4G4"/>
<dbReference type="InterPro" id="IPR001958">
    <property type="entry name" value="Tet-R_TetA/multi-R_MdtG-like"/>
</dbReference>
<feature type="transmembrane region" description="Helical" evidence="6">
    <location>
        <begin position="108"/>
        <end position="133"/>
    </location>
</feature>
<gene>
    <name evidence="8" type="ordered locus">SNE_A23380</name>
</gene>
<organism evidence="8 9">
    <name type="scientific">Simkania negevensis (strain ATCC VR-1471 / DSM 27360 / Z)</name>
    <dbReference type="NCBI Taxonomy" id="331113"/>
    <lineage>
        <taxon>Bacteria</taxon>
        <taxon>Pseudomonadati</taxon>
        <taxon>Chlamydiota</taxon>
        <taxon>Chlamydiia</taxon>
        <taxon>Parachlamydiales</taxon>
        <taxon>Simkaniaceae</taxon>
        <taxon>Simkania</taxon>
    </lineage>
</organism>
<feature type="domain" description="Major facilitator superfamily (MFS) profile" evidence="7">
    <location>
        <begin position="1"/>
        <end position="405"/>
    </location>
</feature>
<dbReference type="RefSeq" id="WP_013944680.1">
    <property type="nucleotide sequence ID" value="NC_015713.1"/>
</dbReference>
<dbReference type="PRINTS" id="PR01035">
    <property type="entry name" value="TCRTETA"/>
</dbReference>
<keyword evidence="9" id="KW-1185">Reference proteome</keyword>
<dbReference type="GO" id="GO:0022857">
    <property type="term" value="F:transmembrane transporter activity"/>
    <property type="evidence" value="ECO:0007669"/>
    <property type="project" value="InterPro"/>
</dbReference>
<dbReference type="InterPro" id="IPR011701">
    <property type="entry name" value="MFS"/>
</dbReference>
<feature type="transmembrane region" description="Helical" evidence="6">
    <location>
        <begin position="382"/>
        <end position="401"/>
    </location>
</feature>
<feature type="transmembrane region" description="Helical" evidence="6">
    <location>
        <begin position="179"/>
        <end position="199"/>
    </location>
</feature>
<evidence type="ECO:0000256" key="6">
    <source>
        <dbReference type="SAM" id="Phobius"/>
    </source>
</evidence>
<feature type="transmembrane region" description="Helical" evidence="6">
    <location>
        <begin position="294"/>
        <end position="311"/>
    </location>
</feature>
<feature type="transmembrane region" description="Helical" evidence="6">
    <location>
        <begin position="84"/>
        <end position="102"/>
    </location>
</feature>
<feature type="transmembrane region" description="Helical" evidence="6">
    <location>
        <begin position="51"/>
        <end position="72"/>
    </location>
</feature>
<feature type="transmembrane region" description="Helical" evidence="6">
    <location>
        <begin position="350"/>
        <end position="370"/>
    </location>
</feature>
<reference key="1">
    <citation type="journal article" date="2011" name="Mol. Biol. Evol.">
        <title>Unity in variety -- the pan-genome of the Chlamydiae.</title>
        <authorList>
            <person name="Collingro A."/>
            <person name="Tischler P."/>
            <person name="Weinmaier T."/>
            <person name="Penz T."/>
            <person name="Heinz E."/>
            <person name="Brunham R.C."/>
            <person name="Read T.D."/>
            <person name="Bavoil P.M."/>
            <person name="Sachse K."/>
            <person name="Kahane S."/>
            <person name="Friedman M.G."/>
            <person name="Rattei T."/>
            <person name="Myers G.S.A."/>
            <person name="Horn M."/>
        </authorList>
    </citation>
    <scope>NUCLEOTIDE SEQUENCE</scope>
    <source>
        <strain>Z</strain>
    </source>
</reference>
<evidence type="ECO:0000256" key="1">
    <source>
        <dbReference type="ARBA" id="ARBA00004141"/>
    </source>
</evidence>
<dbReference type="InterPro" id="IPR020846">
    <property type="entry name" value="MFS_dom"/>
</dbReference>
<name>F8L4G4_SIMNZ</name>
<dbReference type="PANTHER" id="PTHR23504">
    <property type="entry name" value="MAJOR FACILITATOR SUPERFAMILY DOMAIN-CONTAINING PROTEIN 10"/>
    <property type="match status" value="1"/>
</dbReference>
<dbReference type="eggNOG" id="COG2814">
    <property type="taxonomic scope" value="Bacteria"/>
</dbReference>
<proteinExistence type="predicted"/>
<evidence type="ECO:0000256" key="4">
    <source>
        <dbReference type="ARBA" id="ARBA00022989"/>
    </source>
</evidence>
<dbReference type="Gene3D" id="1.20.1250.20">
    <property type="entry name" value="MFS general substrate transporter like domains"/>
    <property type="match status" value="1"/>
</dbReference>
<dbReference type="SUPFAM" id="SSF103473">
    <property type="entry name" value="MFS general substrate transporter"/>
    <property type="match status" value="1"/>
</dbReference>
<dbReference type="PROSITE" id="PS50850">
    <property type="entry name" value="MFS"/>
    <property type="match status" value="1"/>
</dbReference>
<dbReference type="KEGG" id="sng:SNE_A23380"/>
<evidence type="ECO:0000313" key="8">
    <source>
        <dbReference type="EMBL" id="CCB90215.1"/>
    </source>
</evidence>
<keyword evidence="5 6" id="KW-0472">Membrane</keyword>